<dbReference type="PANTHER" id="PTHR30270:SF0">
    <property type="entry name" value="THIAMINE-MONOPHOSPHATE KINASE"/>
    <property type="match status" value="1"/>
</dbReference>
<feature type="binding site" evidence="2">
    <location>
        <position position="112"/>
    </location>
    <ligand>
        <name>Mg(2+)</name>
        <dbReference type="ChEBI" id="CHEBI:18420"/>
        <label>1</label>
    </ligand>
</feature>
<feature type="binding site" evidence="2">
    <location>
        <position position="48"/>
    </location>
    <ligand>
        <name>substrate</name>
    </ligand>
</feature>
<dbReference type="PANTHER" id="PTHR30270">
    <property type="entry name" value="THIAMINE-MONOPHOSPHATE KINASE"/>
    <property type="match status" value="1"/>
</dbReference>
<feature type="binding site" evidence="2">
    <location>
        <position position="41"/>
    </location>
    <ligand>
        <name>Mg(2+)</name>
        <dbReference type="ChEBI" id="CHEBI:18420"/>
        <label>1</label>
    </ligand>
</feature>
<evidence type="ECO:0000313" key="5">
    <source>
        <dbReference type="EMBL" id="WEK47691.1"/>
    </source>
</evidence>
<dbReference type="HAMAP" id="MF_02128">
    <property type="entry name" value="TMP_kinase"/>
    <property type="match status" value="1"/>
</dbReference>
<comment type="function">
    <text evidence="2">Catalyzes the ATP-dependent phosphorylation of thiamine-monophosphate (TMP) to form thiamine-pyrophosphate (TPP), the active form of vitamin B1.</text>
</comment>
<dbReference type="InterPro" id="IPR036921">
    <property type="entry name" value="PurM-like_N_sf"/>
</dbReference>
<feature type="binding site" evidence="2">
    <location>
        <position position="287"/>
    </location>
    <ligand>
        <name>substrate</name>
    </ligand>
</feature>
<feature type="binding site" evidence="2">
    <location>
        <position position="69"/>
    </location>
    <ligand>
        <name>Mg(2+)</name>
        <dbReference type="ChEBI" id="CHEBI:18420"/>
        <label>2</label>
    </ligand>
</feature>
<reference evidence="5" key="1">
    <citation type="submission" date="2023-03" db="EMBL/GenBank/DDBJ databases">
        <title>Andean soil-derived lignocellulolytic bacterial consortium as a source of novel taxa and putative plastic-active enzymes.</title>
        <authorList>
            <person name="Diaz-Garcia L."/>
            <person name="Chuvochina M."/>
            <person name="Feuerriegel G."/>
            <person name="Bunk B."/>
            <person name="Sproer C."/>
            <person name="Streit W.R."/>
            <person name="Rodriguez L.M."/>
            <person name="Overmann J."/>
            <person name="Jimenez D.J."/>
        </authorList>
    </citation>
    <scope>NUCLEOTIDE SEQUENCE</scope>
    <source>
        <strain evidence="5">MAG 26</strain>
    </source>
</reference>
<dbReference type="InterPro" id="IPR006283">
    <property type="entry name" value="ThiL-like"/>
</dbReference>
<comment type="similarity">
    <text evidence="2">Belongs to the thiamine-monophosphate kinase family.</text>
</comment>
<comment type="caution">
    <text evidence="2">Lacks conserved residue(s) required for the propagation of feature annotation.</text>
</comment>
<keyword evidence="2 5" id="KW-0418">Kinase</keyword>
<protein>
    <recommendedName>
        <fullName evidence="2">Thiamine-monophosphate kinase</fullName>
        <shortName evidence="2">TMP kinase</shortName>
        <shortName evidence="2">Thiamine-phosphate kinase</shortName>
        <ecNumber evidence="2">2.7.4.16</ecNumber>
    </recommendedName>
</protein>
<feature type="binding site" evidence="2">
    <location>
        <position position="199"/>
    </location>
    <ligand>
        <name>Mg(2+)</name>
        <dbReference type="ChEBI" id="CHEBI:18420"/>
        <label>5</label>
    </ligand>
</feature>
<accession>A0AAJ5XAN3</accession>
<dbReference type="SUPFAM" id="SSF56042">
    <property type="entry name" value="PurM C-terminal domain-like"/>
    <property type="match status" value="1"/>
</dbReference>
<dbReference type="CDD" id="cd02194">
    <property type="entry name" value="ThiL"/>
    <property type="match status" value="1"/>
</dbReference>
<proteinExistence type="inferred from homology"/>
<dbReference type="Gene3D" id="3.90.650.10">
    <property type="entry name" value="PurM-like C-terminal domain"/>
    <property type="match status" value="1"/>
</dbReference>
<dbReference type="EMBL" id="CP119316">
    <property type="protein sequence ID" value="WEK47691.1"/>
    <property type="molecule type" value="Genomic_DNA"/>
</dbReference>
<feature type="domain" description="PurM-like N-terminal" evidence="3">
    <location>
        <begin position="24"/>
        <end position="128"/>
    </location>
</feature>
<dbReference type="InterPro" id="IPR010918">
    <property type="entry name" value="PurM-like_C_dom"/>
</dbReference>
<evidence type="ECO:0000256" key="1">
    <source>
        <dbReference type="ARBA" id="ARBA00022977"/>
    </source>
</evidence>
<feature type="binding site" evidence="2">
    <location>
        <position position="69"/>
    </location>
    <ligand>
        <name>Mg(2+)</name>
        <dbReference type="ChEBI" id="CHEBI:18420"/>
        <label>3</label>
    </ligand>
</feature>
<dbReference type="SUPFAM" id="SSF55326">
    <property type="entry name" value="PurM N-terminal domain-like"/>
    <property type="match status" value="1"/>
</dbReference>
<dbReference type="NCBIfam" id="TIGR01379">
    <property type="entry name" value="thiL"/>
    <property type="match status" value="1"/>
</dbReference>
<dbReference type="GO" id="GO:0005524">
    <property type="term" value="F:ATP binding"/>
    <property type="evidence" value="ECO:0007669"/>
    <property type="project" value="UniProtKB-UniRule"/>
</dbReference>
<dbReference type="Pfam" id="PF02769">
    <property type="entry name" value="AIRS_C"/>
    <property type="match status" value="1"/>
</dbReference>
<dbReference type="Gene3D" id="3.30.1330.10">
    <property type="entry name" value="PurM-like, N-terminal domain"/>
    <property type="match status" value="1"/>
</dbReference>
<gene>
    <name evidence="2 5" type="primary">thiL</name>
    <name evidence="5" type="ORF">P0Y56_05200</name>
</gene>
<dbReference type="GO" id="GO:0000287">
    <property type="term" value="F:magnesium ion binding"/>
    <property type="evidence" value="ECO:0007669"/>
    <property type="project" value="UniProtKB-UniRule"/>
</dbReference>
<dbReference type="KEGG" id="acob:P0Y56_05200"/>
<feature type="binding site" evidence="2">
    <location>
        <position position="69"/>
    </location>
    <ligand>
        <name>Mg(2+)</name>
        <dbReference type="ChEBI" id="CHEBI:18420"/>
        <label>4</label>
    </ligand>
</feature>
<feature type="binding site" evidence="2">
    <location>
        <position position="198"/>
    </location>
    <ligand>
        <name>ATP</name>
        <dbReference type="ChEBI" id="CHEBI:30616"/>
    </ligand>
</feature>
<dbReference type="InterPro" id="IPR036676">
    <property type="entry name" value="PurM-like_C_sf"/>
</dbReference>
<dbReference type="Pfam" id="PF00586">
    <property type="entry name" value="AIRS"/>
    <property type="match status" value="1"/>
</dbReference>
<dbReference type="InterPro" id="IPR016188">
    <property type="entry name" value="PurM-like_N"/>
</dbReference>
<keyword evidence="2" id="KW-0479">Metal-binding</keyword>
<evidence type="ECO:0000313" key="6">
    <source>
        <dbReference type="Proteomes" id="UP001218362"/>
    </source>
</evidence>
<organism evidence="5 6">
    <name type="scientific">Candidatus Andeanibacterium colombiense</name>
    <dbReference type="NCBI Taxonomy" id="3121345"/>
    <lineage>
        <taxon>Bacteria</taxon>
        <taxon>Pseudomonadati</taxon>
        <taxon>Pseudomonadota</taxon>
        <taxon>Alphaproteobacteria</taxon>
        <taxon>Sphingomonadales</taxon>
        <taxon>Sphingomonadaceae</taxon>
        <taxon>Candidatus Andeanibacterium</taxon>
    </lineage>
</organism>
<feature type="binding site" evidence="2">
    <location>
        <position position="25"/>
    </location>
    <ligand>
        <name>Mg(2+)</name>
        <dbReference type="ChEBI" id="CHEBI:18420"/>
        <label>3</label>
    </ligand>
</feature>
<keyword evidence="2 5" id="KW-0808">Transferase</keyword>
<feature type="binding site" evidence="2">
    <location>
        <position position="41"/>
    </location>
    <ligand>
        <name>Mg(2+)</name>
        <dbReference type="ChEBI" id="CHEBI:18420"/>
        <label>2</label>
    </ligand>
</feature>
<keyword evidence="2" id="KW-0460">Magnesium</keyword>
<dbReference type="Proteomes" id="UP001218362">
    <property type="component" value="Chromosome"/>
</dbReference>
<evidence type="ECO:0000259" key="4">
    <source>
        <dbReference type="Pfam" id="PF02769"/>
    </source>
</evidence>
<keyword evidence="2" id="KW-0067">ATP-binding</keyword>
<dbReference type="EC" id="2.7.4.16" evidence="2"/>
<dbReference type="AlphaFoldDB" id="A0AAJ5XAN3"/>
<feature type="binding site" evidence="2">
    <location>
        <position position="25"/>
    </location>
    <ligand>
        <name>Mg(2+)</name>
        <dbReference type="ChEBI" id="CHEBI:18420"/>
        <label>4</label>
    </ligand>
</feature>
<feature type="binding site" evidence="2">
    <location>
        <position position="39"/>
    </location>
    <ligand>
        <name>Mg(2+)</name>
        <dbReference type="ChEBI" id="CHEBI:18420"/>
        <label>4</label>
    </ligand>
</feature>
<comment type="miscellaneous">
    <text evidence="2">Reaction mechanism of ThiL seems to utilize a direct, inline transfer of the gamma-phosphate of ATP to TMP rather than a phosphorylated enzyme intermediate.</text>
</comment>
<keyword evidence="1 2" id="KW-0784">Thiamine biosynthesis</keyword>
<evidence type="ECO:0000259" key="3">
    <source>
        <dbReference type="Pfam" id="PF00586"/>
    </source>
</evidence>
<keyword evidence="2" id="KW-0547">Nucleotide-binding</keyword>
<comment type="catalytic activity">
    <reaction evidence="2">
        <text>thiamine phosphate + ATP = thiamine diphosphate + ADP</text>
        <dbReference type="Rhea" id="RHEA:15913"/>
        <dbReference type="ChEBI" id="CHEBI:30616"/>
        <dbReference type="ChEBI" id="CHEBI:37575"/>
        <dbReference type="ChEBI" id="CHEBI:58937"/>
        <dbReference type="ChEBI" id="CHEBI:456216"/>
        <dbReference type="EC" id="2.7.4.16"/>
    </reaction>
</comment>
<evidence type="ECO:0000256" key="2">
    <source>
        <dbReference type="HAMAP-Rule" id="MF_02128"/>
    </source>
</evidence>
<feature type="binding site" evidence="2">
    <location>
        <position position="196"/>
    </location>
    <ligand>
        <name>Mg(2+)</name>
        <dbReference type="ChEBI" id="CHEBI:18420"/>
        <label>3</label>
    </ligand>
</feature>
<dbReference type="GO" id="GO:0009228">
    <property type="term" value="P:thiamine biosynthetic process"/>
    <property type="evidence" value="ECO:0007669"/>
    <property type="project" value="UniProtKB-KW"/>
</dbReference>
<feature type="binding site" evidence="2">
    <location>
        <position position="138"/>
    </location>
    <ligand>
        <name>ATP</name>
        <dbReference type="ChEBI" id="CHEBI:30616"/>
    </ligand>
</feature>
<name>A0AAJ5XAN3_9SPHN</name>
<sequence length="296" mass="30431">MSESSFIESLRALATSPAARGLEDDAAVLDIGGKPLVVTHDMLVEGVHFLPGADMADVAWKLVATNLSDLAAKGAKPLGVILGFMLGPEEQRFLAGLSEVLARYDVPLLGGDTTSGGPPRAFGMTALGSATFDPVPSRAGAEPSDAIYLCGSVGAAMVGFEALRDGNGGDSAAFRRPVPLLEEGQALAPFVTAMMDVSDGVLLDAARMARASDVTLAIDSAAVSIAAPEARRHDVLRWGDDYALLFTAPSGTALPVPAQRIGTVAAASAAPILLDGMPLNEADGLGYQHGESYNEK</sequence>
<dbReference type="PIRSF" id="PIRSF005303">
    <property type="entry name" value="Thiam_monoph_kin"/>
    <property type="match status" value="1"/>
</dbReference>
<comment type="pathway">
    <text evidence="2">Cofactor biosynthesis; thiamine diphosphate biosynthesis; thiamine diphosphate from thiamine phosphate: step 1/1.</text>
</comment>
<dbReference type="GO" id="GO:0009229">
    <property type="term" value="P:thiamine diphosphate biosynthetic process"/>
    <property type="evidence" value="ECO:0007669"/>
    <property type="project" value="UniProtKB-UniRule"/>
</dbReference>
<feature type="binding site" evidence="2">
    <location>
        <position position="240"/>
    </location>
    <ligand>
        <name>substrate</name>
    </ligand>
</feature>
<feature type="binding site" evidence="2">
    <location>
        <begin position="111"/>
        <end position="112"/>
    </location>
    <ligand>
        <name>ATP</name>
        <dbReference type="ChEBI" id="CHEBI:30616"/>
    </ligand>
</feature>
<dbReference type="GO" id="GO:0009030">
    <property type="term" value="F:thiamine-phosphate kinase activity"/>
    <property type="evidence" value="ECO:0007669"/>
    <property type="project" value="UniProtKB-UniRule"/>
</dbReference>
<feature type="domain" description="PurM-like C-terminal" evidence="4">
    <location>
        <begin position="143"/>
        <end position="252"/>
    </location>
</feature>